<dbReference type="Proteomes" id="UP000262712">
    <property type="component" value="Chromosome"/>
</dbReference>
<dbReference type="EMBL" id="CP032098">
    <property type="protein sequence ID" value="AXX93171.1"/>
    <property type="molecule type" value="Genomic_DNA"/>
</dbReference>
<evidence type="ECO:0000256" key="2">
    <source>
        <dbReference type="ARBA" id="ARBA00023043"/>
    </source>
</evidence>
<reference evidence="6 7" key="1">
    <citation type="submission" date="2017-09" db="EMBL/GenBank/DDBJ databases">
        <title>Arcobacter canalis sp. nov., a new species isolated from a water canal contaminated with urban sewage.</title>
        <authorList>
            <person name="Perez-Cataluna A."/>
            <person name="Salas-Masso N."/>
            <person name="Figueras M.J."/>
        </authorList>
    </citation>
    <scope>NUCLEOTIDE SEQUENCE [LARGE SCALE GENOMIC DNA]</scope>
    <source>
        <strain evidence="6 7">F98-3</strain>
    </source>
</reference>
<reference evidence="5 8" key="2">
    <citation type="submission" date="2018-08" db="EMBL/GenBank/DDBJ databases">
        <title>Complete genome of the Arcobacter molluscorum type strain LMG 25693.</title>
        <authorList>
            <person name="Miller W.G."/>
            <person name="Yee E."/>
            <person name="Bono J.L."/>
        </authorList>
    </citation>
    <scope>NUCLEOTIDE SEQUENCE [LARGE SCALE GENOMIC DNA]</scope>
    <source>
        <strain evidence="5 8">CECT 7696</strain>
    </source>
</reference>
<keyword evidence="1" id="KW-0677">Repeat</keyword>
<feature type="repeat" description="ANK" evidence="3">
    <location>
        <begin position="283"/>
        <end position="315"/>
    </location>
</feature>
<protein>
    <submittedName>
        <fullName evidence="5">Ankyrin domain-containing protein</fullName>
    </submittedName>
</protein>
<evidence type="ECO:0000313" key="5">
    <source>
        <dbReference type="EMBL" id="AXX93171.1"/>
    </source>
</evidence>
<sequence>MLNKLFKKYTREDLLEALKSSTFNDTKADAMLKDVDVNYRDETNKTYLHIIAEANLVESLKWLISKKVDINALDTENNTPLIYASRYGCTQAVRTLLQLHADPNIVNAKGRTAIQEALKNNKKDVYVLLKNVTKNLDNVDEDGHTIIFDAIDSQNVDLVKDVIKLQGNALNKKILFYPNTYANTAIIKFLSEFIDLNTPDERGRTPLFYLVKNGALNIDSFTFAMEKGADINHVDEDGNTVLMALIEEIIETDPSEKEKIKNLIGMIPWLIDENVDYNLCNKNGDNALMLATKNNNLKVVETLLDYEVDPNYINDRNETALAFAAVKGKSNIDLVSLLLDYGARPNISDENGKTIIEKLIEIELYLRNKKKLKMKARQQINENENYKSVLEEILLNGEVNLTMLNSEGNPYFFDAVEHGNIDLVKMLVKYGADINLKNKDGYNIIYYYMSKNISFRKIADQQNYLIMLRNIISLGADPNSRDDFGGITLHKAILDNDIQTIKVLINAGADINAVDNKGRNMVHNAMWQNKVKVFRLLYSYNKQLINKPDKFGVLPINYAAFLGYNELVIELIDSGSYVNNPYKKTHYIFNFLKKFHKNLRPLLENTRNPADHLKMKTLVENMIKEFNVKL</sequence>
<dbReference type="RefSeq" id="WP_099342064.1">
    <property type="nucleotide sequence ID" value="NZ_CP032098.1"/>
</dbReference>
<evidence type="ECO:0000256" key="1">
    <source>
        <dbReference type="ARBA" id="ARBA00022737"/>
    </source>
</evidence>
<dbReference type="PRINTS" id="PR01415">
    <property type="entry name" value="ANKYRIN"/>
</dbReference>
<dbReference type="SMART" id="SM00248">
    <property type="entry name" value="ANK"/>
    <property type="match status" value="13"/>
</dbReference>
<keyword evidence="2 3" id="KW-0040">ANK repeat</keyword>
<proteinExistence type="predicted"/>
<evidence type="ECO:0000313" key="8">
    <source>
        <dbReference type="Proteomes" id="UP000262712"/>
    </source>
</evidence>
<dbReference type="SUPFAM" id="SSF140860">
    <property type="entry name" value="Pseudo ankyrin repeat-like"/>
    <property type="match status" value="1"/>
</dbReference>
<dbReference type="Gene3D" id="1.25.40.20">
    <property type="entry name" value="Ankyrin repeat-containing domain"/>
    <property type="match status" value="4"/>
</dbReference>
<dbReference type="SUPFAM" id="SSF48403">
    <property type="entry name" value="Ankyrin repeat"/>
    <property type="match status" value="2"/>
</dbReference>
<dbReference type="PANTHER" id="PTHR24198:SF165">
    <property type="entry name" value="ANKYRIN REPEAT-CONTAINING PROTEIN-RELATED"/>
    <property type="match status" value="1"/>
</dbReference>
<dbReference type="KEGG" id="amol:AMOL_2218"/>
<dbReference type="PROSITE" id="PS50088">
    <property type="entry name" value="ANK_REPEAT"/>
    <property type="match status" value="6"/>
</dbReference>
<feature type="repeat" description="ANK" evidence="3">
    <location>
        <begin position="484"/>
        <end position="516"/>
    </location>
</feature>
<feature type="repeat" description="ANK" evidence="3">
    <location>
        <begin position="76"/>
        <end position="108"/>
    </location>
</feature>
<feature type="repeat" description="ANK" evidence="3">
    <location>
        <begin position="202"/>
        <end position="236"/>
    </location>
</feature>
<dbReference type="Pfam" id="PF12796">
    <property type="entry name" value="Ank_2"/>
    <property type="match status" value="3"/>
</dbReference>
<gene>
    <name evidence="5" type="ORF">AMOL_2218</name>
    <name evidence="6" type="ORF">CPU12_05390</name>
</gene>
<keyword evidence="4" id="KW-0175">Coiled coil</keyword>
<feature type="coiled-coil region" evidence="4">
    <location>
        <begin position="362"/>
        <end position="389"/>
    </location>
</feature>
<dbReference type="InterPro" id="IPR002110">
    <property type="entry name" value="Ankyrin_rpt"/>
</dbReference>
<evidence type="ECO:0000256" key="4">
    <source>
        <dbReference type="SAM" id="Coils"/>
    </source>
</evidence>
<organism evidence="6 7">
    <name type="scientific">Malaciobacter molluscorum LMG 25693</name>
    <dbReference type="NCBI Taxonomy" id="870501"/>
    <lineage>
        <taxon>Bacteria</taxon>
        <taxon>Pseudomonadati</taxon>
        <taxon>Campylobacterota</taxon>
        <taxon>Epsilonproteobacteria</taxon>
        <taxon>Campylobacterales</taxon>
        <taxon>Arcobacteraceae</taxon>
        <taxon>Malaciobacter</taxon>
    </lineage>
</organism>
<keyword evidence="7" id="KW-1185">Reference proteome</keyword>
<feature type="repeat" description="ANK" evidence="3">
    <location>
        <begin position="316"/>
        <end position="350"/>
    </location>
</feature>
<dbReference type="EMBL" id="NXFY01000006">
    <property type="protein sequence ID" value="PHO18427.1"/>
    <property type="molecule type" value="Genomic_DNA"/>
</dbReference>
<dbReference type="Proteomes" id="UP000221222">
    <property type="component" value="Unassembled WGS sequence"/>
</dbReference>
<evidence type="ECO:0000256" key="3">
    <source>
        <dbReference type="PROSITE-ProRule" id="PRU00023"/>
    </source>
</evidence>
<accession>A0A2G1DIW3</accession>
<dbReference type="InterPro" id="IPR036770">
    <property type="entry name" value="Ankyrin_rpt-contain_sf"/>
</dbReference>
<dbReference type="Pfam" id="PF13637">
    <property type="entry name" value="Ank_4"/>
    <property type="match status" value="1"/>
</dbReference>
<dbReference type="PROSITE" id="PS50297">
    <property type="entry name" value="ANK_REP_REGION"/>
    <property type="match status" value="5"/>
</dbReference>
<name>A0A2G1DIW3_9BACT</name>
<feature type="repeat" description="ANK" evidence="3">
    <location>
        <begin position="407"/>
        <end position="439"/>
    </location>
</feature>
<dbReference type="AlphaFoldDB" id="A0A2G1DIW3"/>
<dbReference type="PANTHER" id="PTHR24198">
    <property type="entry name" value="ANKYRIN REPEAT AND PROTEIN KINASE DOMAIN-CONTAINING PROTEIN"/>
    <property type="match status" value="1"/>
</dbReference>
<evidence type="ECO:0000313" key="6">
    <source>
        <dbReference type="EMBL" id="PHO18427.1"/>
    </source>
</evidence>
<evidence type="ECO:0000313" key="7">
    <source>
        <dbReference type="Proteomes" id="UP000221222"/>
    </source>
</evidence>